<dbReference type="EMBL" id="UYJE01007784">
    <property type="protein sequence ID" value="VDI57953.1"/>
    <property type="molecule type" value="Genomic_DNA"/>
</dbReference>
<evidence type="ECO:0000313" key="11">
    <source>
        <dbReference type="Proteomes" id="UP000596742"/>
    </source>
</evidence>
<accession>A0A8B6G305</accession>
<dbReference type="GO" id="GO:0007156">
    <property type="term" value="P:homophilic cell adhesion via plasma membrane adhesion molecules"/>
    <property type="evidence" value="ECO:0007669"/>
    <property type="project" value="InterPro"/>
</dbReference>
<reference evidence="10" key="1">
    <citation type="submission" date="2018-11" db="EMBL/GenBank/DDBJ databases">
        <authorList>
            <person name="Alioto T."/>
            <person name="Alioto T."/>
        </authorList>
    </citation>
    <scope>NUCLEOTIDE SEQUENCE</scope>
</reference>
<evidence type="ECO:0000256" key="8">
    <source>
        <dbReference type="SAM" id="Phobius"/>
    </source>
</evidence>
<dbReference type="PROSITE" id="PS00232">
    <property type="entry name" value="CADHERIN_1"/>
    <property type="match status" value="1"/>
</dbReference>
<evidence type="ECO:0000256" key="6">
    <source>
        <dbReference type="ARBA" id="ARBA00023136"/>
    </source>
</evidence>
<keyword evidence="11" id="KW-1185">Reference proteome</keyword>
<organism evidence="10 11">
    <name type="scientific">Mytilus galloprovincialis</name>
    <name type="common">Mediterranean mussel</name>
    <dbReference type="NCBI Taxonomy" id="29158"/>
    <lineage>
        <taxon>Eukaryota</taxon>
        <taxon>Metazoa</taxon>
        <taxon>Spiralia</taxon>
        <taxon>Lophotrochozoa</taxon>
        <taxon>Mollusca</taxon>
        <taxon>Bivalvia</taxon>
        <taxon>Autobranchia</taxon>
        <taxon>Pteriomorphia</taxon>
        <taxon>Mytilida</taxon>
        <taxon>Mytiloidea</taxon>
        <taxon>Mytilidae</taxon>
        <taxon>Mytilinae</taxon>
        <taxon>Mytilus</taxon>
    </lineage>
</organism>
<sequence>MAPVFNSLPTNTNISEDVITKTFLHLLNITDVDVNDTISCLLTVHTDTFSLEKLPPTLDYYGVFLKAGVILNSDVTPSYALVIECGDHRRNVTDMLTVDIINPNMAPSISNLPMSFEIPETLTTMSLLYTISVSDPTNDTVICNDTSSSAIFYLQPGIEPFANTNISSKGTVGQIIYTVLGTDPENDHLLFSLVSTNGNEPFQINPLTGAVSLSRPIQTETVPGYELQINITDGMNVVGPKTLSVRITDVNCIPTIVNLPSTINVLEGITVGTTIFQPLIQDLDSSDVHILSVSYIPEDGDIYFHVNDTSRQVSTVAEIDYETISPKTFLLMISVQDSLTESNENLTINIVNVNEPLHFSKKYYAIDAYENTAGFVLQDPIYQYSDDDGDTVQFSMNCGSNTGKLDIDSVTGLVSYSSDHDIDIVGTPEHLQCDVNITDNEFTDNAFLNITIHDDNDNSPTFYHSEYTFLVQRSASDGAFVGQVEASDKDIGPYGTFFYHVKQDNLNASIFVVSDNGTIKLNNTLNDYPEGSVISFKIFCVDTGGKQDRTLVKILIPITTKVPSVVVVQSKIFYYTFFKHASNMAWFVPSIVAIFFSVFVVIHTIYSFRNICICEKSKRLQEEMKYNIADF</sequence>
<dbReference type="Proteomes" id="UP000596742">
    <property type="component" value="Unassembled WGS sequence"/>
</dbReference>
<dbReference type="PANTHER" id="PTHR24026">
    <property type="entry name" value="FAT ATYPICAL CADHERIN-RELATED"/>
    <property type="match status" value="1"/>
</dbReference>
<dbReference type="Gene3D" id="2.60.40.60">
    <property type="entry name" value="Cadherins"/>
    <property type="match status" value="4"/>
</dbReference>
<dbReference type="InterPro" id="IPR020894">
    <property type="entry name" value="Cadherin_CS"/>
</dbReference>
<feature type="domain" description="Cadherin" evidence="9">
    <location>
        <begin position="158"/>
        <end position="256"/>
    </location>
</feature>
<keyword evidence="2 8" id="KW-0812">Transmembrane</keyword>
<dbReference type="SMART" id="SM00112">
    <property type="entry name" value="CA"/>
    <property type="match status" value="4"/>
</dbReference>
<evidence type="ECO:0000256" key="3">
    <source>
        <dbReference type="ARBA" id="ARBA00022737"/>
    </source>
</evidence>
<dbReference type="OrthoDB" id="6102010at2759"/>
<dbReference type="PROSITE" id="PS50268">
    <property type="entry name" value="CADHERIN_2"/>
    <property type="match status" value="4"/>
</dbReference>
<dbReference type="PRINTS" id="PR00205">
    <property type="entry name" value="CADHERIN"/>
</dbReference>
<keyword evidence="4 7" id="KW-0106">Calcium</keyword>
<feature type="transmembrane region" description="Helical" evidence="8">
    <location>
        <begin position="586"/>
        <end position="608"/>
    </location>
</feature>
<dbReference type="GO" id="GO:0005886">
    <property type="term" value="C:plasma membrane"/>
    <property type="evidence" value="ECO:0007669"/>
    <property type="project" value="UniProtKB-SubCell"/>
</dbReference>
<feature type="domain" description="Cadherin" evidence="9">
    <location>
        <begin position="463"/>
        <end position="573"/>
    </location>
</feature>
<dbReference type="CDD" id="cd11304">
    <property type="entry name" value="Cadherin_repeat"/>
    <property type="match status" value="3"/>
</dbReference>
<dbReference type="InterPro" id="IPR015919">
    <property type="entry name" value="Cadherin-like_sf"/>
</dbReference>
<evidence type="ECO:0000256" key="5">
    <source>
        <dbReference type="ARBA" id="ARBA00022989"/>
    </source>
</evidence>
<name>A0A8B6G305_MYTGA</name>
<proteinExistence type="predicted"/>
<evidence type="ECO:0000256" key="1">
    <source>
        <dbReference type="ARBA" id="ARBA00004370"/>
    </source>
</evidence>
<keyword evidence="6 8" id="KW-0472">Membrane</keyword>
<dbReference type="PANTHER" id="PTHR24026:SF126">
    <property type="entry name" value="PROTOCADHERIN FAT 4"/>
    <property type="match status" value="1"/>
</dbReference>
<evidence type="ECO:0000256" key="7">
    <source>
        <dbReference type="PROSITE-ProRule" id="PRU00043"/>
    </source>
</evidence>
<dbReference type="AlphaFoldDB" id="A0A8B6G305"/>
<protein>
    <recommendedName>
        <fullName evidence="9">Cadherin domain-containing protein</fullName>
    </recommendedName>
</protein>
<dbReference type="SUPFAM" id="SSF49313">
    <property type="entry name" value="Cadherin-like"/>
    <property type="match status" value="4"/>
</dbReference>
<gene>
    <name evidence="10" type="ORF">MGAL_10B090293</name>
</gene>
<keyword evidence="3" id="KW-0677">Repeat</keyword>
<feature type="domain" description="Cadherin" evidence="9">
    <location>
        <begin position="385"/>
        <end position="462"/>
    </location>
</feature>
<comment type="caution">
    <text evidence="10">The sequence shown here is derived from an EMBL/GenBank/DDBJ whole genome shotgun (WGS) entry which is preliminary data.</text>
</comment>
<evidence type="ECO:0000259" key="9">
    <source>
        <dbReference type="PROSITE" id="PS50268"/>
    </source>
</evidence>
<comment type="subcellular location">
    <subcellularLocation>
        <location evidence="1">Membrane</location>
    </subcellularLocation>
</comment>
<dbReference type="InterPro" id="IPR002126">
    <property type="entry name" value="Cadherin-like_dom"/>
</dbReference>
<evidence type="ECO:0000256" key="2">
    <source>
        <dbReference type="ARBA" id="ARBA00022692"/>
    </source>
</evidence>
<evidence type="ECO:0000313" key="10">
    <source>
        <dbReference type="EMBL" id="VDI57953.1"/>
    </source>
</evidence>
<feature type="domain" description="Cadherin" evidence="9">
    <location>
        <begin position="257"/>
        <end position="358"/>
    </location>
</feature>
<keyword evidence="5 8" id="KW-1133">Transmembrane helix</keyword>
<dbReference type="GO" id="GO:0005509">
    <property type="term" value="F:calcium ion binding"/>
    <property type="evidence" value="ECO:0007669"/>
    <property type="project" value="UniProtKB-UniRule"/>
</dbReference>
<evidence type="ECO:0000256" key="4">
    <source>
        <dbReference type="ARBA" id="ARBA00022837"/>
    </source>
</evidence>